<protein>
    <submittedName>
        <fullName evidence="3">Alpha/Beta hydrolase protein</fullName>
    </submittedName>
</protein>
<reference evidence="4" key="1">
    <citation type="journal article" date="2018" name="Nat. Microbiol.">
        <title>Leveraging single-cell genomics to expand the fungal tree of life.</title>
        <authorList>
            <person name="Ahrendt S.R."/>
            <person name="Quandt C.A."/>
            <person name="Ciobanu D."/>
            <person name="Clum A."/>
            <person name="Salamov A."/>
            <person name="Andreopoulos B."/>
            <person name="Cheng J.F."/>
            <person name="Woyke T."/>
            <person name="Pelin A."/>
            <person name="Henrissat B."/>
            <person name="Reynolds N.K."/>
            <person name="Benny G.L."/>
            <person name="Smith M.E."/>
            <person name="James T.Y."/>
            <person name="Grigoriev I.V."/>
        </authorList>
    </citation>
    <scope>NUCLEOTIDE SEQUENCE [LARGE SCALE GENOMIC DNA]</scope>
</reference>
<dbReference type="GO" id="GO:0016787">
    <property type="term" value="F:hydrolase activity"/>
    <property type="evidence" value="ECO:0007669"/>
    <property type="project" value="UniProtKB-KW"/>
</dbReference>
<evidence type="ECO:0000256" key="1">
    <source>
        <dbReference type="SAM" id="SignalP"/>
    </source>
</evidence>
<organism evidence="3 4">
    <name type="scientific">Blyttiomyces helicus</name>
    <dbReference type="NCBI Taxonomy" id="388810"/>
    <lineage>
        <taxon>Eukaryota</taxon>
        <taxon>Fungi</taxon>
        <taxon>Fungi incertae sedis</taxon>
        <taxon>Chytridiomycota</taxon>
        <taxon>Chytridiomycota incertae sedis</taxon>
        <taxon>Chytridiomycetes</taxon>
        <taxon>Chytridiomycetes incertae sedis</taxon>
        <taxon>Blyttiomyces</taxon>
    </lineage>
</organism>
<evidence type="ECO:0000259" key="2">
    <source>
        <dbReference type="Pfam" id="PF01764"/>
    </source>
</evidence>
<dbReference type="InterPro" id="IPR029058">
    <property type="entry name" value="AB_hydrolase_fold"/>
</dbReference>
<dbReference type="PANTHER" id="PTHR45856">
    <property type="entry name" value="ALPHA/BETA-HYDROLASES SUPERFAMILY PROTEIN"/>
    <property type="match status" value="1"/>
</dbReference>
<evidence type="ECO:0000313" key="3">
    <source>
        <dbReference type="EMBL" id="RKO89674.1"/>
    </source>
</evidence>
<proteinExistence type="predicted"/>
<dbReference type="GO" id="GO:0006629">
    <property type="term" value="P:lipid metabolic process"/>
    <property type="evidence" value="ECO:0007669"/>
    <property type="project" value="InterPro"/>
</dbReference>
<dbReference type="OrthoDB" id="438440at2759"/>
<evidence type="ECO:0000313" key="4">
    <source>
        <dbReference type="Proteomes" id="UP000269721"/>
    </source>
</evidence>
<feature type="domain" description="Fungal lipase-type" evidence="2">
    <location>
        <begin position="46"/>
        <end position="136"/>
    </location>
</feature>
<dbReference type="Gene3D" id="3.40.50.1820">
    <property type="entry name" value="alpha/beta hydrolase"/>
    <property type="match status" value="2"/>
</dbReference>
<accession>A0A4P9WB23</accession>
<dbReference type="SUPFAM" id="SSF53474">
    <property type="entry name" value="alpha/beta-Hydrolases"/>
    <property type="match status" value="2"/>
</dbReference>
<dbReference type="PANTHER" id="PTHR45856:SF24">
    <property type="entry name" value="FUNGAL LIPASE-LIKE DOMAIN-CONTAINING PROTEIN"/>
    <property type="match status" value="1"/>
</dbReference>
<dbReference type="Pfam" id="PF01764">
    <property type="entry name" value="Lipase_3"/>
    <property type="match status" value="2"/>
</dbReference>
<dbReference type="Proteomes" id="UP000269721">
    <property type="component" value="Unassembled WGS sequence"/>
</dbReference>
<keyword evidence="3" id="KW-0378">Hydrolase</keyword>
<name>A0A4P9WB23_9FUNG</name>
<feature type="domain" description="Fungal lipase-type" evidence="2">
    <location>
        <begin position="172"/>
        <end position="307"/>
    </location>
</feature>
<gene>
    <name evidence="3" type="ORF">BDK51DRAFT_31962</name>
</gene>
<dbReference type="InterPro" id="IPR051218">
    <property type="entry name" value="Sec_MonoDiacylglyc_Lipase"/>
</dbReference>
<dbReference type="CDD" id="cd00519">
    <property type="entry name" value="Lipase_3"/>
    <property type="match status" value="1"/>
</dbReference>
<keyword evidence="1" id="KW-0732">Signal</keyword>
<dbReference type="EMBL" id="KZ995955">
    <property type="protein sequence ID" value="RKO89674.1"/>
    <property type="molecule type" value="Genomic_DNA"/>
</dbReference>
<dbReference type="AlphaFoldDB" id="A0A4P9WB23"/>
<keyword evidence="4" id="KW-1185">Reference proteome</keyword>
<feature type="chain" id="PRO_5020671982" evidence="1">
    <location>
        <begin position="23"/>
        <end position="310"/>
    </location>
</feature>
<feature type="signal peptide" evidence="1">
    <location>
        <begin position="1"/>
        <end position="22"/>
    </location>
</feature>
<dbReference type="InterPro" id="IPR002921">
    <property type="entry name" value="Fungal_lipase-type"/>
</dbReference>
<sequence length="310" mass="32812">MYFSKSLSLATLAACGIAGALAVPSGKVKPVNCDSSTLSGPVTGLSGVKGAVKQAVTANPGYSISFTGHSLGRATATIAAADGMVYLNGQVDLSNFYIMTNVCPRVGNSEIADLVSSAVGDIWRSANFDDIVPKVQSDLAETGLEDIKYFIDSQHNLEAAYVGVDNGRKTIVVAFRATIHTLSDWLGDFDIILTGAEFLPGEAQVGNGFLKAYKTVQSGVQVAVKKAVDANPGYTISFTGHSLGGATAHCHHRRRRRLEGKVDPSSFFFMTNGSPRVGNKDFADLVTSAVGDIWRSANFDDIVPNLKLEK</sequence>